<dbReference type="PANTHER" id="PTHR43371">
    <property type="entry name" value="VITAMIN B12-DEPENDENT RIBONUCLEOTIDE REDUCTASE"/>
    <property type="match status" value="1"/>
</dbReference>
<sequence>MVHKTAALCIYRSSVQLAKERGSFALYNSEREKDNPFINRLREADPQLYEEMKKYGRRNIACLTIAPTGTTSLMTQTTSGIEPVFLPVYKRRRKVNPNDVQTRNDFTDDTGDVY</sequence>
<dbReference type="AlphaFoldDB" id="A0A5J4P8J3"/>
<dbReference type="PANTHER" id="PTHR43371:SF1">
    <property type="entry name" value="RIBONUCLEOSIDE-DIPHOSPHATE REDUCTASE"/>
    <property type="match status" value="1"/>
</dbReference>
<evidence type="ECO:0000256" key="1">
    <source>
        <dbReference type="ARBA" id="ARBA00001922"/>
    </source>
</evidence>
<gene>
    <name evidence="6" type="ORF">EZS27_043309</name>
</gene>
<organism evidence="6">
    <name type="scientific">termite gut metagenome</name>
    <dbReference type="NCBI Taxonomy" id="433724"/>
    <lineage>
        <taxon>unclassified sequences</taxon>
        <taxon>metagenomes</taxon>
        <taxon>organismal metagenomes</taxon>
    </lineage>
</organism>
<keyword evidence="2" id="KW-0846">Cobalamin</keyword>
<evidence type="ECO:0000259" key="5">
    <source>
        <dbReference type="Pfam" id="PF02867"/>
    </source>
</evidence>
<evidence type="ECO:0000256" key="3">
    <source>
        <dbReference type="ARBA" id="ARBA00023002"/>
    </source>
</evidence>
<dbReference type="EMBL" id="SNRY01011027">
    <property type="protein sequence ID" value="KAA6305041.1"/>
    <property type="molecule type" value="Genomic_DNA"/>
</dbReference>
<dbReference type="Gene3D" id="3.20.70.20">
    <property type="match status" value="1"/>
</dbReference>
<accession>A0A5J4P8J3</accession>
<dbReference type="GO" id="GO:0004748">
    <property type="term" value="F:ribonucleoside-diphosphate reductase activity, thioredoxin disulfide as acceptor"/>
    <property type="evidence" value="ECO:0007669"/>
    <property type="project" value="TreeGrafter"/>
</dbReference>
<reference evidence="6" key="1">
    <citation type="submission" date="2019-03" db="EMBL/GenBank/DDBJ databases">
        <title>Single cell metagenomics reveals metabolic interactions within the superorganism composed of flagellate Streblomastix strix and complex community of Bacteroidetes bacteria on its surface.</title>
        <authorList>
            <person name="Treitli S.C."/>
            <person name="Kolisko M."/>
            <person name="Husnik F."/>
            <person name="Keeling P."/>
            <person name="Hampl V."/>
        </authorList>
    </citation>
    <scope>NUCLEOTIDE SEQUENCE</scope>
    <source>
        <strain evidence="6">STM</strain>
    </source>
</reference>
<dbReference type="GO" id="GO:0031419">
    <property type="term" value="F:cobalamin binding"/>
    <property type="evidence" value="ECO:0007669"/>
    <property type="project" value="UniProtKB-KW"/>
</dbReference>
<feature type="non-terminal residue" evidence="6">
    <location>
        <position position="114"/>
    </location>
</feature>
<keyword evidence="3" id="KW-0560">Oxidoreductase</keyword>
<evidence type="ECO:0000256" key="2">
    <source>
        <dbReference type="ARBA" id="ARBA00022628"/>
    </source>
</evidence>
<comment type="cofactor">
    <cofactor evidence="1">
        <name>adenosylcob(III)alamin</name>
        <dbReference type="ChEBI" id="CHEBI:18408"/>
    </cofactor>
</comment>
<protein>
    <recommendedName>
        <fullName evidence="5">Ribonucleotide reductase large subunit C-terminal domain-containing protein</fullName>
    </recommendedName>
</protein>
<keyword evidence="4" id="KW-0170">Cobalt</keyword>
<dbReference type="Pfam" id="PF02867">
    <property type="entry name" value="Ribonuc_red_lgC"/>
    <property type="match status" value="1"/>
</dbReference>
<dbReference type="SUPFAM" id="SSF51998">
    <property type="entry name" value="PFL-like glycyl radical enzymes"/>
    <property type="match status" value="1"/>
</dbReference>
<comment type="caution">
    <text evidence="6">The sequence shown here is derived from an EMBL/GenBank/DDBJ whole genome shotgun (WGS) entry which is preliminary data.</text>
</comment>
<dbReference type="InterPro" id="IPR000788">
    <property type="entry name" value="RNR_lg_C"/>
</dbReference>
<evidence type="ECO:0000256" key="4">
    <source>
        <dbReference type="ARBA" id="ARBA00023285"/>
    </source>
</evidence>
<feature type="domain" description="Ribonucleotide reductase large subunit C-terminal" evidence="5">
    <location>
        <begin position="8"/>
        <end position="95"/>
    </location>
</feature>
<dbReference type="InterPro" id="IPR050862">
    <property type="entry name" value="RdRp_reductase_class-2"/>
</dbReference>
<evidence type="ECO:0000313" key="6">
    <source>
        <dbReference type="EMBL" id="KAA6305041.1"/>
    </source>
</evidence>
<proteinExistence type="predicted"/>
<name>A0A5J4P8J3_9ZZZZ</name>